<gene>
    <name evidence="2" type="ORF">W97_00428</name>
</gene>
<proteinExistence type="predicted"/>
<organism evidence="2 3">
    <name type="scientific">Coniosporium apollinis (strain CBS 100218)</name>
    <name type="common">Rock-inhabiting black yeast</name>
    <dbReference type="NCBI Taxonomy" id="1168221"/>
    <lineage>
        <taxon>Eukaryota</taxon>
        <taxon>Fungi</taxon>
        <taxon>Dikarya</taxon>
        <taxon>Ascomycota</taxon>
        <taxon>Pezizomycotina</taxon>
        <taxon>Dothideomycetes</taxon>
        <taxon>Dothideomycetes incertae sedis</taxon>
        <taxon>Coniosporium</taxon>
    </lineage>
</organism>
<dbReference type="STRING" id="1168221.R7YH30"/>
<dbReference type="PROSITE" id="PS50231">
    <property type="entry name" value="RICIN_B_LECTIN"/>
    <property type="match status" value="1"/>
</dbReference>
<dbReference type="RefSeq" id="XP_007776532.1">
    <property type="nucleotide sequence ID" value="XM_007778342.1"/>
</dbReference>
<dbReference type="EMBL" id="JH767555">
    <property type="protein sequence ID" value="EON61215.1"/>
    <property type="molecule type" value="Genomic_DNA"/>
</dbReference>
<dbReference type="SUPFAM" id="SSF50370">
    <property type="entry name" value="Ricin B-like lectins"/>
    <property type="match status" value="1"/>
</dbReference>
<reference evidence="3" key="1">
    <citation type="submission" date="2012-06" db="EMBL/GenBank/DDBJ databases">
        <title>The genome sequence of Coniosporium apollinis CBS 100218.</title>
        <authorList>
            <consortium name="The Broad Institute Genome Sequencing Platform"/>
            <person name="Cuomo C."/>
            <person name="Gorbushina A."/>
            <person name="Noack S."/>
            <person name="Walker B."/>
            <person name="Young S.K."/>
            <person name="Zeng Q."/>
            <person name="Gargeya S."/>
            <person name="Fitzgerald M."/>
            <person name="Haas B."/>
            <person name="Abouelleil A."/>
            <person name="Alvarado L."/>
            <person name="Arachchi H.M."/>
            <person name="Berlin A.M."/>
            <person name="Chapman S.B."/>
            <person name="Goldberg J."/>
            <person name="Griggs A."/>
            <person name="Gujja S."/>
            <person name="Hansen M."/>
            <person name="Howarth C."/>
            <person name="Imamovic A."/>
            <person name="Larimer J."/>
            <person name="McCowan C."/>
            <person name="Montmayeur A."/>
            <person name="Murphy C."/>
            <person name="Neiman D."/>
            <person name="Pearson M."/>
            <person name="Priest M."/>
            <person name="Roberts A."/>
            <person name="Saif S."/>
            <person name="Shea T."/>
            <person name="Sisk P."/>
            <person name="Sykes S."/>
            <person name="Wortman J."/>
            <person name="Nusbaum C."/>
            <person name="Birren B."/>
        </authorList>
    </citation>
    <scope>NUCLEOTIDE SEQUENCE [LARGE SCALE GENOMIC DNA]</scope>
    <source>
        <strain evidence="3">CBS 100218</strain>
    </source>
</reference>
<dbReference type="eggNOG" id="ENOG502T1TJ">
    <property type="taxonomic scope" value="Eukaryota"/>
</dbReference>
<accession>R7YH30</accession>
<name>R7YH30_CONA1</name>
<dbReference type="InterPro" id="IPR035992">
    <property type="entry name" value="Ricin_B-like_lectins"/>
</dbReference>
<evidence type="ECO:0000259" key="1">
    <source>
        <dbReference type="Pfam" id="PF14200"/>
    </source>
</evidence>
<dbReference type="Gene3D" id="2.80.10.50">
    <property type="match status" value="1"/>
</dbReference>
<dbReference type="AlphaFoldDB" id="R7YH30"/>
<protein>
    <recommendedName>
        <fullName evidence="1">Ricin B lectin domain-containing protein</fullName>
    </recommendedName>
</protein>
<dbReference type="GeneID" id="19897739"/>
<sequence length="179" mass="19675">MAPPPSMPDGWYDGKDRDQFFTSKWNRGCYVRFTGSFQNAQGGTMLDLHGGGGHTPAVAGFSDGGPSNKNQIWKLVEVITGAYAIVNVGNNHHIVAQGKTQPVLCDDRSIDDKKGWWRLSGQTGNNKNKFETLRFKNQEFDEDGYLDLAAGHSGNGTPVYCYKGNSGNNQKWKLISRSG</sequence>
<dbReference type="InterPro" id="IPR000772">
    <property type="entry name" value="Ricin_B_lectin"/>
</dbReference>
<feature type="domain" description="Ricin B lectin" evidence="1">
    <location>
        <begin position="36"/>
        <end position="97"/>
    </location>
</feature>
<dbReference type="OrthoDB" id="10301401at2759"/>
<evidence type="ECO:0000313" key="3">
    <source>
        <dbReference type="Proteomes" id="UP000016924"/>
    </source>
</evidence>
<evidence type="ECO:0000313" key="2">
    <source>
        <dbReference type="EMBL" id="EON61215.1"/>
    </source>
</evidence>
<keyword evidence="3" id="KW-1185">Reference proteome</keyword>
<dbReference type="HOGENOM" id="CLU_1594436_0_0_1"/>
<dbReference type="Proteomes" id="UP000016924">
    <property type="component" value="Unassembled WGS sequence"/>
</dbReference>
<dbReference type="Pfam" id="PF14200">
    <property type="entry name" value="RicinB_lectin_2"/>
    <property type="match status" value="1"/>
</dbReference>